<evidence type="ECO:0000256" key="2">
    <source>
        <dbReference type="SAM" id="MobiDB-lite"/>
    </source>
</evidence>
<sequence length="705" mass="78548">MKVLLSLVFVAVSSAVLLKYKAAVTPTVKVIEMLKACLSQGEKEKKEEELAFAAYKQWCIDTSATKDAAIKEATTLMETLEAQIGKFEAHAKRLAKEIQQHDADIATWDADHKDATEIREHENTDFVATHKDYSESIDALERAIKVLKEQSFNRAQAASLLQTLRTKLPAAARTDIDAFLQSAQEPPAATGLGYKAPEAHAYEFQSGGVTDMLEKLLDKFIDERTQLEKEEANARHAYEMLSQDLQNSIATATKSRDQKTEVRGRKLRNAGDRKGELADTTQTYEGDKKYLTDLKAQCETKNQEFESRQKLRGEEIEAVTQAIDVLESTVKPHAEKYLPTLVQTPTLIQKNRGHAHAVKATSFIQVGSKSRRAVQTTVAEFLRTRAEKLNSSVLLSLSAKVADDPFTKVKKMIQDLIVRLMEEANAEAEHKGWCDTELKANEQTRKSKSDEVDTLASEVEELTANINKLAQEVADTTSELSELEAAMAKASEHRQKEKETNKQTIADAQEAQTAVAQALTILKEFYAKAGEATAFLQLKSALYQTPEADAPMTWDESFKGGGQGGKGGVVAMLEVIQSDFARLETETKADEEQASKDYLSFMMESQVNKATMEKDIEDKTEKKHTLEGDKQEKIQDHEGAQKELDAALAYYEKLKPACVDTSVSYEDRVARRKEEIESLQEALKILNGEDLAAAFIQKASKVRRH</sequence>
<dbReference type="PhylomeDB" id="A0A0G4H1B8"/>
<feature type="region of interest" description="Disordered" evidence="2">
    <location>
        <begin position="611"/>
        <end position="637"/>
    </location>
</feature>
<reference evidence="4 5" key="1">
    <citation type="submission" date="2014-11" db="EMBL/GenBank/DDBJ databases">
        <authorList>
            <person name="Zhu J."/>
            <person name="Qi W."/>
            <person name="Song R."/>
        </authorList>
    </citation>
    <scope>NUCLEOTIDE SEQUENCE [LARGE SCALE GENOMIC DNA]</scope>
</reference>
<dbReference type="InParanoid" id="A0A0G4H1B8"/>
<proteinExistence type="predicted"/>
<feature type="compositionally biased region" description="Basic and acidic residues" evidence="2">
    <location>
        <begin position="254"/>
        <end position="277"/>
    </location>
</feature>
<feature type="signal peptide" evidence="3">
    <location>
        <begin position="1"/>
        <end position="15"/>
    </location>
</feature>
<dbReference type="OrthoDB" id="446043at2759"/>
<evidence type="ECO:0000256" key="1">
    <source>
        <dbReference type="SAM" id="Coils"/>
    </source>
</evidence>
<feature type="region of interest" description="Disordered" evidence="2">
    <location>
        <begin position="251"/>
        <end position="277"/>
    </location>
</feature>
<accession>A0A0G4H1B8</accession>
<keyword evidence="5" id="KW-1185">Reference proteome</keyword>
<dbReference type="EMBL" id="CDMY01000938">
    <property type="protein sequence ID" value="CEM37375.1"/>
    <property type="molecule type" value="Genomic_DNA"/>
</dbReference>
<dbReference type="Proteomes" id="UP000041254">
    <property type="component" value="Unassembled WGS sequence"/>
</dbReference>
<feature type="coiled-coil region" evidence="1">
    <location>
        <begin position="662"/>
        <end position="689"/>
    </location>
</feature>
<feature type="coiled-coil region" evidence="1">
    <location>
        <begin position="70"/>
        <end position="97"/>
    </location>
</feature>
<dbReference type="OMA" id="WCIDTSA"/>
<organism evidence="4 5">
    <name type="scientific">Vitrella brassicaformis (strain CCMP3155)</name>
    <dbReference type="NCBI Taxonomy" id="1169540"/>
    <lineage>
        <taxon>Eukaryota</taxon>
        <taxon>Sar</taxon>
        <taxon>Alveolata</taxon>
        <taxon>Colpodellida</taxon>
        <taxon>Vitrellaceae</taxon>
        <taxon>Vitrella</taxon>
    </lineage>
</organism>
<dbReference type="AlphaFoldDB" id="A0A0G4H1B8"/>
<name>A0A0G4H1B8_VITBC</name>
<feature type="coiled-coil region" evidence="1">
    <location>
        <begin position="445"/>
        <end position="503"/>
    </location>
</feature>
<feature type="coiled-coil region" evidence="1">
    <location>
        <begin position="210"/>
        <end position="244"/>
    </location>
</feature>
<keyword evidence="3" id="KW-0732">Signal</keyword>
<evidence type="ECO:0000313" key="5">
    <source>
        <dbReference type="Proteomes" id="UP000041254"/>
    </source>
</evidence>
<feature type="chain" id="PRO_5013062598" evidence="3">
    <location>
        <begin position="16"/>
        <end position="705"/>
    </location>
</feature>
<evidence type="ECO:0000313" key="4">
    <source>
        <dbReference type="EMBL" id="CEM37375.1"/>
    </source>
</evidence>
<protein>
    <submittedName>
        <fullName evidence="4">Uncharacterized protein</fullName>
    </submittedName>
</protein>
<keyword evidence="1" id="KW-0175">Coiled coil</keyword>
<gene>
    <name evidence="4" type="ORF">Vbra_19223</name>
</gene>
<dbReference type="VEuPathDB" id="CryptoDB:Vbra_19223"/>
<evidence type="ECO:0000256" key="3">
    <source>
        <dbReference type="SAM" id="SignalP"/>
    </source>
</evidence>